<accession>A0A317QN61</accession>
<evidence type="ECO:0000313" key="2">
    <source>
        <dbReference type="EMBL" id="PWW24802.1"/>
    </source>
</evidence>
<protein>
    <recommendedName>
        <fullName evidence="4">Ig-like domain-containing protein</fullName>
    </recommendedName>
</protein>
<evidence type="ECO:0000313" key="3">
    <source>
        <dbReference type="Proteomes" id="UP000246661"/>
    </source>
</evidence>
<evidence type="ECO:0008006" key="4">
    <source>
        <dbReference type="Google" id="ProtNLM"/>
    </source>
</evidence>
<feature type="chain" id="PRO_5016359049" description="Ig-like domain-containing protein" evidence="1">
    <location>
        <begin position="29"/>
        <end position="125"/>
    </location>
</feature>
<gene>
    <name evidence="2" type="ORF">JD79_03993</name>
</gene>
<keyword evidence="1" id="KW-0732">Signal</keyword>
<dbReference type="RefSeq" id="WP_110006892.1">
    <property type="nucleotide sequence ID" value="NZ_QGTX01000001.1"/>
</dbReference>
<sequence>MTNRLVRATVIGGVGVVLATAVPATAQAAAVVIRNRQVVDCYTEAGNLPFLPVPEVGIENSTVVLTPRGGLNVTCFGQLPEGISPPAKTYQAWVPCHSDTDVVQGHIVVTASGRVTMTCHFPPPA</sequence>
<proteinExistence type="predicted"/>
<name>A0A317QN61_9ACTN</name>
<reference evidence="3" key="1">
    <citation type="submission" date="2018-05" db="EMBL/GenBank/DDBJ databases">
        <authorList>
            <person name="Klenk H.-P."/>
            <person name="Huntemann M."/>
            <person name="Clum A."/>
            <person name="Pillay M."/>
            <person name="Palaniappan K."/>
            <person name="Varghese N."/>
            <person name="Mikhailova N."/>
            <person name="Stamatis D."/>
            <person name="Reddy T."/>
            <person name="Daum C."/>
            <person name="Shapiro N."/>
            <person name="Ivanova N."/>
            <person name="Kyrpides N."/>
            <person name="Woyke T."/>
        </authorList>
    </citation>
    <scope>NUCLEOTIDE SEQUENCE [LARGE SCALE GENOMIC DNA]</scope>
    <source>
        <strain evidence="3">DSM 45417</strain>
    </source>
</reference>
<dbReference type="EMBL" id="QGTX01000001">
    <property type="protein sequence ID" value="PWW24802.1"/>
    <property type="molecule type" value="Genomic_DNA"/>
</dbReference>
<dbReference type="OrthoDB" id="9863050at2"/>
<dbReference type="Proteomes" id="UP000246661">
    <property type="component" value="Unassembled WGS sequence"/>
</dbReference>
<comment type="caution">
    <text evidence="2">The sequence shown here is derived from an EMBL/GenBank/DDBJ whole genome shotgun (WGS) entry which is preliminary data.</text>
</comment>
<dbReference type="AlphaFoldDB" id="A0A317QN61"/>
<evidence type="ECO:0000256" key="1">
    <source>
        <dbReference type="SAM" id="SignalP"/>
    </source>
</evidence>
<keyword evidence="3" id="KW-1185">Reference proteome</keyword>
<organism evidence="2 3">
    <name type="scientific">Geodermatophilus normandii</name>
    <dbReference type="NCBI Taxonomy" id="1137989"/>
    <lineage>
        <taxon>Bacteria</taxon>
        <taxon>Bacillati</taxon>
        <taxon>Actinomycetota</taxon>
        <taxon>Actinomycetes</taxon>
        <taxon>Geodermatophilales</taxon>
        <taxon>Geodermatophilaceae</taxon>
        <taxon>Geodermatophilus</taxon>
    </lineage>
</organism>
<feature type="signal peptide" evidence="1">
    <location>
        <begin position="1"/>
        <end position="28"/>
    </location>
</feature>